<evidence type="ECO:0000313" key="2">
    <source>
        <dbReference type="Proteomes" id="UP001280121"/>
    </source>
</evidence>
<evidence type="ECO:0000313" key="1">
    <source>
        <dbReference type="EMBL" id="KAK2647701.1"/>
    </source>
</evidence>
<reference evidence="1" key="1">
    <citation type="journal article" date="2023" name="Plant J.">
        <title>Genome sequences and population genomics provide insights into the demographic history, inbreeding, and mutation load of two 'living fossil' tree species of Dipteronia.</title>
        <authorList>
            <person name="Feng Y."/>
            <person name="Comes H.P."/>
            <person name="Chen J."/>
            <person name="Zhu S."/>
            <person name="Lu R."/>
            <person name="Zhang X."/>
            <person name="Li P."/>
            <person name="Qiu J."/>
            <person name="Olsen K.M."/>
            <person name="Qiu Y."/>
        </authorList>
    </citation>
    <scope>NUCLEOTIDE SEQUENCE</scope>
    <source>
        <strain evidence="1">KIB01</strain>
    </source>
</reference>
<dbReference type="SUPFAM" id="SSF52540">
    <property type="entry name" value="P-loop containing nucleoside triphosphate hydrolases"/>
    <property type="match status" value="1"/>
</dbReference>
<accession>A0AAD9WY97</accession>
<keyword evidence="2" id="KW-1185">Reference proteome</keyword>
<sequence length="103" mass="10911">MVLPGAALGKQLFLAMVANGDCKFGVLIQVQGHQAAAILEQTMHQLILVQSVLQWNRKPQLVGETPRVVVITSEKGGVGKTTTTANVDSFDLSIVTIDANVGL</sequence>
<name>A0AAD9WY97_9ROSI</name>
<protein>
    <submittedName>
        <fullName evidence="1">Uncharacterized protein</fullName>
    </submittedName>
</protein>
<dbReference type="AlphaFoldDB" id="A0AAD9WY97"/>
<dbReference type="Proteomes" id="UP001280121">
    <property type="component" value="Unassembled WGS sequence"/>
</dbReference>
<organism evidence="1 2">
    <name type="scientific">Dipteronia dyeriana</name>
    <dbReference type="NCBI Taxonomy" id="168575"/>
    <lineage>
        <taxon>Eukaryota</taxon>
        <taxon>Viridiplantae</taxon>
        <taxon>Streptophyta</taxon>
        <taxon>Embryophyta</taxon>
        <taxon>Tracheophyta</taxon>
        <taxon>Spermatophyta</taxon>
        <taxon>Magnoliopsida</taxon>
        <taxon>eudicotyledons</taxon>
        <taxon>Gunneridae</taxon>
        <taxon>Pentapetalae</taxon>
        <taxon>rosids</taxon>
        <taxon>malvids</taxon>
        <taxon>Sapindales</taxon>
        <taxon>Sapindaceae</taxon>
        <taxon>Hippocastanoideae</taxon>
        <taxon>Acereae</taxon>
        <taxon>Dipteronia</taxon>
    </lineage>
</organism>
<gene>
    <name evidence="1" type="ORF">Ddye_015190</name>
</gene>
<dbReference type="Gene3D" id="3.40.50.300">
    <property type="entry name" value="P-loop containing nucleotide triphosphate hydrolases"/>
    <property type="match status" value="1"/>
</dbReference>
<dbReference type="EMBL" id="JANJYI010000005">
    <property type="protein sequence ID" value="KAK2647701.1"/>
    <property type="molecule type" value="Genomic_DNA"/>
</dbReference>
<comment type="caution">
    <text evidence="1">The sequence shown here is derived from an EMBL/GenBank/DDBJ whole genome shotgun (WGS) entry which is preliminary data.</text>
</comment>
<proteinExistence type="predicted"/>
<dbReference type="InterPro" id="IPR027417">
    <property type="entry name" value="P-loop_NTPase"/>
</dbReference>